<feature type="compositionally biased region" description="Basic residues" evidence="11">
    <location>
        <begin position="1490"/>
        <end position="1499"/>
    </location>
</feature>
<dbReference type="InterPro" id="IPR056910">
    <property type="entry name" value="TCB1-3_C2"/>
</dbReference>
<feature type="region of interest" description="Disordered" evidence="11">
    <location>
        <begin position="865"/>
        <end position="974"/>
    </location>
</feature>
<keyword evidence="16" id="KW-1185">Reference proteome</keyword>
<feature type="domain" description="SMP-LTD" evidence="14">
    <location>
        <begin position="220"/>
        <end position="421"/>
    </location>
</feature>
<proteinExistence type="predicted"/>
<dbReference type="InterPro" id="IPR037761">
    <property type="entry name" value="C2A_Tricalbin"/>
</dbReference>
<evidence type="ECO:0000256" key="12">
    <source>
        <dbReference type="SAM" id="Phobius"/>
    </source>
</evidence>
<keyword evidence="9" id="KW-0446">Lipid-binding</keyword>
<dbReference type="GO" id="GO:0006869">
    <property type="term" value="P:lipid transport"/>
    <property type="evidence" value="ECO:0007669"/>
    <property type="project" value="UniProtKB-KW"/>
</dbReference>
<dbReference type="InterPro" id="IPR037765">
    <property type="entry name" value="C2B_Tricalbin"/>
</dbReference>
<dbReference type="InterPro" id="IPR052455">
    <property type="entry name" value="Tricalbin_domain"/>
</dbReference>
<evidence type="ECO:0000256" key="10">
    <source>
        <dbReference type="ARBA" id="ARBA00023136"/>
    </source>
</evidence>
<dbReference type="InParanoid" id="A0A165RI65"/>
<dbReference type="PROSITE" id="PS50004">
    <property type="entry name" value="C2"/>
    <property type="match status" value="5"/>
</dbReference>
<feature type="domain" description="C2" evidence="13">
    <location>
        <begin position="558"/>
        <end position="680"/>
    </location>
</feature>
<feature type="transmembrane region" description="Helical" evidence="12">
    <location>
        <begin position="178"/>
        <end position="195"/>
    </location>
</feature>
<dbReference type="PIRSF" id="PIRSF037232">
    <property type="entry name" value="Tricalbin"/>
    <property type="match status" value="1"/>
</dbReference>
<feature type="region of interest" description="Disordered" evidence="11">
    <location>
        <begin position="1475"/>
        <end position="1499"/>
    </location>
</feature>
<dbReference type="PANTHER" id="PTHR46980:SF2">
    <property type="entry name" value="TRICALBIN-1-RELATED"/>
    <property type="match status" value="1"/>
</dbReference>
<dbReference type="GO" id="GO:0008289">
    <property type="term" value="F:lipid binding"/>
    <property type="evidence" value="ECO:0007669"/>
    <property type="project" value="UniProtKB-KW"/>
</dbReference>
<dbReference type="Proteomes" id="UP000076761">
    <property type="component" value="Unassembled WGS sequence"/>
</dbReference>
<evidence type="ECO:0000256" key="7">
    <source>
        <dbReference type="ARBA" id="ARBA00022989"/>
    </source>
</evidence>
<feature type="region of interest" description="Disordered" evidence="11">
    <location>
        <begin position="20"/>
        <end position="67"/>
    </location>
</feature>
<dbReference type="InterPro" id="IPR037762">
    <property type="entry name" value="C2C_Tricalbin"/>
</dbReference>
<dbReference type="FunCoup" id="A0A165RI65">
    <property type="interactions" value="21"/>
</dbReference>
<dbReference type="CDD" id="cd04040">
    <property type="entry name" value="C2D_Tricalbin-like"/>
    <property type="match status" value="1"/>
</dbReference>
<evidence type="ECO:0000259" key="13">
    <source>
        <dbReference type="PROSITE" id="PS50004"/>
    </source>
</evidence>
<sequence length="1499" mass="164508">MAAPNGSAQQMAEVNNIVQKDTDNGRVAVHTFDPDASPEEKAAAAGKARNQLEPVSQKDTGAGGKEVTIDTGASTIVPTITIEDADTEAPLGDQMAPEPVIPGAIPSGVVPAIPNWYKVGWRAVGGIDEPELSEGEQKDKQILDLFLSEQLYGDWYHNAALIFFAVFMSHFLTRFNFGWGWLFIVLAISNTYYSTSMRRVRRRARDDIQRELVKTRLASEHESADWINNFLDRFWLIYEPVLSATIISSVDQILSVNTPAFLDSLRLSTFTLGTKAPRIDKVRTFPKTADDIVMMDWGISFTPTDHSDLTEKQIKLKVNPKIVLSVRVGKGIAGVTMPVLLEDLTFIGLMRIKMKLMTNYPHIQTVDISFLEKPVFDYVLKPLGGFDINDIPGLSPFIRDMVHSILGPMMYDPNVFTLNLEQLLSGAPLDAAIGVLQVTIQSGRSLKGSKIGGGTPDPYVSLSISNRGELARTKYKGNTYNPSWNETKFLLVNSLSDTLVLSVFDYNDHRKNTELGSATFDLSKLQEDATLENLEAEVLKDGKERGTLRFDLSFYPVLKPEVVDGKEELPDTTVGIVRLTLHQAKDLDPSKSMTGDLNPFAKVFLGDNKNSIHSTTKFKHTLSPVWESSTEFLCSDKQSSVITVKIIDDRDFMKDPVVGFMRLRLEDLLEAKKEVGKDWWPLSGCKSGRVRMSAEWKPLNLAGSLHGVDQYTPPIGVVKLWIDRATDVKNVEAALGGKSDPYVRVQINNVTEGRTEVVNNNLNPVWDQIIYIPVHSLRETMLLECMDYQHLTKDRSLGTVELRVSDLAQDSEDPQYYFASTGRKEAQDPIKLDKGNSYKGRLHYTAEFIPALALKWNDFSSGPNELERAAQNASGDEDGGVVMDDDGSSVSGSDVGNEDVPTGITATRPVGSTVPRGHKKSAKSTDTVRSTASAVTTGTTKTNGSAAPYDAGGEAPEADVQEPNGNAPPQKEEKGIVMSKEELLREQSGVVIMNVISGQLAKKARLEVLLDDGYWPAFSTVRARSTHAQWEHVGEGFVKELDFGRVWLRLNEADEGDKDDVIAEWKGAAKAFLEQTFDGPSKFTLYDNDGKAHSVVELESRYVPVPVKLEPRESINNQGSLQLTLLDGRDIHGVDRGGKSDPFAVFNLNGARVYKSQTKKKTLNPEWNEAFIVQVASRVGADFEVEVFDWNQIEQAKKLGSGKIDLSDIEPFEAIEKVVSLSSQKHGDKGEVRVRMVFQPEIITKSRKATSTFSSAGRAMTQIGHMPVGAGKGVIHGVGSVFKSKDHAKQNGGVDGFEMPNEPAPGQASQPIGSTTSADLSTGGANMNFPSNASVSSLDTNGGLGTLKVTVMDAKDLSAGGDSPKPYVVVRVGDKEYKTKHAGKTLTPEWNETLTFGAGPMTPKLYAWIHDHKTLGKDKLLGSGEVDIWRHIQPTGVTSAEVLAELREGQGLLRLRLEFDADASLALGRRSSISSNYRTSSFSSPSRFSLSRKRQPSDE</sequence>
<evidence type="ECO:0000256" key="4">
    <source>
        <dbReference type="ARBA" id="ARBA00022692"/>
    </source>
</evidence>
<dbReference type="STRING" id="1314782.A0A165RI65"/>
<feature type="compositionally biased region" description="Acidic residues" evidence="11">
    <location>
        <begin position="875"/>
        <end position="887"/>
    </location>
</feature>
<evidence type="ECO:0000256" key="9">
    <source>
        <dbReference type="ARBA" id="ARBA00023121"/>
    </source>
</evidence>
<dbReference type="GO" id="GO:0005789">
    <property type="term" value="C:endoplasmic reticulum membrane"/>
    <property type="evidence" value="ECO:0007669"/>
    <property type="project" value="UniProtKB-SubCell"/>
</dbReference>
<evidence type="ECO:0000313" key="15">
    <source>
        <dbReference type="EMBL" id="KZT23846.1"/>
    </source>
</evidence>
<keyword evidence="6" id="KW-0256">Endoplasmic reticulum</keyword>
<evidence type="ECO:0000256" key="11">
    <source>
        <dbReference type="SAM" id="MobiDB-lite"/>
    </source>
</evidence>
<dbReference type="CDD" id="cd21678">
    <property type="entry name" value="SMP_TCB"/>
    <property type="match status" value="1"/>
</dbReference>
<feature type="domain" description="C2" evidence="13">
    <location>
        <begin position="697"/>
        <end position="817"/>
    </location>
</feature>
<keyword evidence="5" id="KW-0677">Repeat</keyword>
<feature type="compositionally biased region" description="Low complexity" evidence="11">
    <location>
        <begin position="924"/>
        <end position="947"/>
    </location>
</feature>
<gene>
    <name evidence="15" type="ORF">NEOLEDRAFT_1117494</name>
</gene>
<feature type="compositionally biased region" description="Low complexity" evidence="11">
    <location>
        <begin position="1475"/>
        <end position="1489"/>
    </location>
</feature>
<evidence type="ECO:0000256" key="6">
    <source>
        <dbReference type="ARBA" id="ARBA00022824"/>
    </source>
</evidence>
<reference evidence="15 16" key="1">
    <citation type="journal article" date="2016" name="Mol. Biol. Evol.">
        <title>Comparative Genomics of Early-Diverging Mushroom-Forming Fungi Provides Insights into the Origins of Lignocellulose Decay Capabilities.</title>
        <authorList>
            <person name="Nagy L.G."/>
            <person name="Riley R."/>
            <person name="Tritt A."/>
            <person name="Adam C."/>
            <person name="Daum C."/>
            <person name="Floudas D."/>
            <person name="Sun H."/>
            <person name="Yadav J.S."/>
            <person name="Pangilinan J."/>
            <person name="Larsson K.H."/>
            <person name="Matsuura K."/>
            <person name="Barry K."/>
            <person name="Labutti K."/>
            <person name="Kuo R."/>
            <person name="Ohm R.A."/>
            <person name="Bhattacharya S.S."/>
            <person name="Shirouzu T."/>
            <person name="Yoshinaga Y."/>
            <person name="Martin F.M."/>
            <person name="Grigoriev I.V."/>
            <person name="Hibbett D.S."/>
        </authorList>
    </citation>
    <scope>NUCLEOTIDE SEQUENCE [LARGE SCALE GENOMIC DNA]</scope>
    <source>
        <strain evidence="15 16">HHB14362 ss-1</strain>
    </source>
</reference>
<dbReference type="InterPro" id="IPR000008">
    <property type="entry name" value="C2_dom"/>
</dbReference>
<dbReference type="Pfam" id="PF25669">
    <property type="entry name" value="SMP_MUG190-like"/>
    <property type="match status" value="1"/>
</dbReference>
<keyword evidence="3" id="KW-0597">Phosphoprotein</keyword>
<dbReference type="CDD" id="cd04044">
    <property type="entry name" value="C2A_Tricalbin-like"/>
    <property type="match status" value="1"/>
</dbReference>
<organism evidence="15 16">
    <name type="scientific">Neolentinus lepideus HHB14362 ss-1</name>
    <dbReference type="NCBI Taxonomy" id="1314782"/>
    <lineage>
        <taxon>Eukaryota</taxon>
        <taxon>Fungi</taxon>
        <taxon>Dikarya</taxon>
        <taxon>Basidiomycota</taxon>
        <taxon>Agaricomycotina</taxon>
        <taxon>Agaricomycetes</taxon>
        <taxon>Gloeophyllales</taxon>
        <taxon>Gloeophyllaceae</taxon>
        <taxon>Neolentinus</taxon>
    </lineage>
</organism>
<comment type="subcellular location">
    <subcellularLocation>
        <location evidence="1">Endoplasmic reticulum membrane</location>
    </subcellularLocation>
</comment>
<feature type="compositionally biased region" description="Low complexity" evidence="11">
    <location>
        <begin position="888"/>
        <end position="900"/>
    </location>
</feature>
<dbReference type="GO" id="GO:0061817">
    <property type="term" value="P:endoplasmic reticulum-plasma membrane tethering"/>
    <property type="evidence" value="ECO:0007669"/>
    <property type="project" value="InterPro"/>
</dbReference>
<dbReference type="SUPFAM" id="SSF49562">
    <property type="entry name" value="C2 domain (Calcium/lipid-binding domain, CaLB)"/>
    <property type="match status" value="5"/>
</dbReference>
<dbReference type="InterPro" id="IPR037756">
    <property type="entry name" value="C2D_Tricalbin"/>
</dbReference>
<accession>A0A165RI65</accession>
<dbReference type="EMBL" id="KV425582">
    <property type="protein sequence ID" value="KZT23846.1"/>
    <property type="molecule type" value="Genomic_DNA"/>
</dbReference>
<dbReference type="GO" id="GO:0071944">
    <property type="term" value="C:cell periphery"/>
    <property type="evidence" value="ECO:0007669"/>
    <property type="project" value="UniProtKB-ARBA"/>
</dbReference>
<evidence type="ECO:0000256" key="3">
    <source>
        <dbReference type="ARBA" id="ARBA00022553"/>
    </source>
</evidence>
<protein>
    <submittedName>
        <fullName evidence="15">Tricalbin</fullName>
    </submittedName>
</protein>
<feature type="domain" description="C2" evidence="13">
    <location>
        <begin position="1330"/>
        <end position="1442"/>
    </location>
</feature>
<evidence type="ECO:0000256" key="8">
    <source>
        <dbReference type="ARBA" id="ARBA00023055"/>
    </source>
</evidence>
<evidence type="ECO:0000256" key="1">
    <source>
        <dbReference type="ARBA" id="ARBA00004586"/>
    </source>
</evidence>
<keyword evidence="8" id="KW-0445">Lipid transport</keyword>
<dbReference type="OrthoDB" id="1029639at2759"/>
<evidence type="ECO:0000313" key="16">
    <source>
        <dbReference type="Proteomes" id="UP000076761"/>
    </source>
</evidence>
<dbReference type="InterPro" id="IPR035892">
    <property type="entry name" value="C2_domain_sf"/>
</dbReference>
<dbReference type="CDD" id="cd04052">
    <property type="entry name" value="C2B_Tricalbin-like"/>
    <property type="match status" value="1"/>
</dbReference>
<dbReference type="PANTHER" id="PTHR46980">
    <property type="entry name" value="TRICALBIN-1-RELATED"/>
    <property type="match status" value="1"/>
</dbReference>
<dbReference type="CDD" id="cd00030">
    <property type="entry name" value="C2"/>
    <property type="match status" value="1"/>
</dbReference>
<evidence type="ECO:0000256" key="5">
    <source>
        <dbReference type="ARBA" id="ARBA00022737"/>
    </source>
</evidence>
<feature type="region of interest" description="Disordered" evidence="11">
    <location>
        <begin position="1285"/>
        <end position="1318"/>
    </location>
</feature>
<dbReference type="Pfam" id="PF24920">
    <property type="entry name" value="C2_TCB1"/>
    <property type="match status" value="1"/>
</dbReference>
<feature type="compositionally biased region" description="Polar residues" evidence="11">
    <location>
        <begin position="1307"/>
        <end position="1318"/>
    </location>
</feature>
<dbReference type="SMART" id="SM00239">
    <property type="entry name" value="C2"/>
    <property type="match status" value="5"/>
</dbReference>
<keyword evidence="7 12" id="KW-1133">Transmembrane helix</keyword>
<dbReference type="InterPro" id="IPR031468">
    <property type="entry name" value="SMP_LBD"/>
</dbReference>
<feature type="domain" description="C2" evidence="13">
    <location>
        <begin position="412"/>
        <end position="535"/>
    </location>
</feature>
<dbReference type="InterPro" id="IPR017147">
    <property type="entry name" value="Tricalbin"/>
</dbReference>
<evidence type="ECO:0000259" key="14">
    <source>
        <dbReference type="PROSITE" id="PS51847"/>
    </source>
</evidence>
<feature type="domain" description="C2" evidence="13">
    <location>
        <begin position="1101"/>
        <end position="1219"/>
    </location>
</feature>
<dbReference type="Gene3D" id="2.60.40.150">
    <property type="entry name" value="C2 domain"/>
    <property type="match status" value="5"/>
</dbReference>
<keyword evidence="2" id="KW-0813">Transport</keyword>
<keyword evidence="4 12" id="KW-0812">Transmembrane</keyword>
<dbReference type="PROSITE" id="PS51847">
    <property type="entry name" value="SMP"/>
    <property type="match status" value="1"/>
</dbReference>
<dbReference type="CDD" id="cd04045">
    <property type="entry name" value="C2C_Tricalbin-like"/>
    <property type="match status" value="1"/>
</dbReference>
<dbReference type="Pfam" id="PF00168">
    <property type="entry name" value="C2"/>
    <property type="match status" value="5"/>
</dbReference>
<name>A0A165RI65_9AGAM</name>
<evidence type="ECO:0000256" key="2">
    <source>
        <dbReference type="ARBA" id="ARBA00022448"/>
    </source>
</evidence>
<keyword evidence="10 12" id="KW-0472">Membrane</keyword>